<organism evidence="8 9">
    <name type="scientific">Datura stramonium</name>
    <name type="common">Jimsonweed</name>
    <name type="synonym">Common thornapple</name>
    <dbReference type="NCBI Taxonomy" id="4076"/>
    <lineage>
        <taxon>Eukaryota</taxon>
        <taxon>Viridiplantae</taxon>
        <taxon>Streptophyta</taxon>
        <taxon>Embryophyta</taxon>
        <taxon>Tracheophyta</taxon>
        <taxon>Spermatophyta</taxon>
        <taxon>Magnoliopsida</taxon>
        <taxon>eudicotyledons</taxon>
        <taxon>Gunneridae</taxon>
        <taxon>Pentapetalae</taxon>
        <taxon>asterids</taxon>
        <taxon>lamiids</taxon>
        <taxon>Solanales</taxon>
        <taxon>Solanaceae</taxon>
        <taxon>Solanoideae</taxon>
        <taxon>Datureae</taxon>
        <taxon>Datura</taxon>
    </lineage>
</organism>
<gene>
    <name evidence="8" type="ORF">HAX54_030886</name>
</gene>
<name>A0ABS8VB42_DATST</name>
<evidence type="ECO:0000256" key="1">
    <source>
        <dbReference type="ARBA" id="ARBA00008894"/>
    </source>
</evidence>
<dbReference type="Pfam" id="PF00931">
    <property type="entry name" value="NB-ARC"/>
    <property type="match status" value="1"/>
</dbReference>
<evidence type="ECO:0000256" key="3">
    <source>
        <dbReference type="ARBA" id="ARBA00022737"/>
    </source>
</evidence>
<accession>A0ABS8VB42</accession>
<keyword evidence="5" id="KW-0611">Plant defense</keyword>
<keyword evidence="3" id="KW-0677">Repeat</keyword>
<sequence length="352" mass="40508">MHAEVTSNKLAQICGYCYGSFMEGRSIEETGLLLSDFPPQIESVKVEFRNICFEFLDSSPYNMTDGEGLINFLLKHQDRILNCDIYPIPFLKNQILVVKDKLVYLGSFLADILQYRDMHQELKDLVKHVQDIKYVCFFSIRDYPPAWYYRLYLSDVEQLLKFVEAEMRCLSPKLDSVINLKLQIGSVKEALLCLRSLADHFPETYNKGDEVYSLTTVTAMAYKAEYVRDSCWTYSYPLWYKVLWISEAIENIKLVIKVVRETCERKKIDVTMHKVKNTSLYLAPFLSANTPGSNEETEGFQEAMDQIKKHLLGGSPQLDVISLVGMPGIGKTTLAEKIYNDPVITSRFDFHA</sequence>
<protein>
    <recommendedName>
        <fullName evidence="7">NB-ARC domain-containing protein</fullName>
    </recommendedName>
</protein>
<evidence type="ECO:0000256" key="6">
    <source>
        <dbReference type="ARBA" id="ARBA00022840"/>
    </source>
</evidence>
<dbReference type="Gene3D" id="3.40.50.300">
    <property type="entry name" value="P-loop containing nucleotide triphosphate hydrolases"/>
    <property type="match status" value="1"/>
</dbReference>
<keyword evidence="9" id="KW-1185">Reference proteome</keyword>
<evidence type="ECO:0000256" key="5">
    <source>
        <dbReference type="ARBA" id="ARBA00022821"/>
    </source>
</evidence>
<evidence type="ECO:0000313" key="8">
    <source>
        <dbReference type="EMBL" id="MCD9643420.1"/>
    </source>
</evidence>
<dbReference type="CDD" id="cd14798">
    <property type="entry name" value="RX-CC_like"/>
    <property type="match status" value="1"/>
</dbReference>
<keyword evidence="6" id="KW-0067">ATP-binding</keyword>
<comment type="caution">
    <text evidence="8">The sequence shown here is derived from an EMBL/GenBank/DDBJ whole genome shotgun (WGS) entry which is preliminary data.</text>
</comment>
<keyword evidence="4" id="KW-0547">Nucleotide-binding</keyword>
<keyword evidence="2" id="KW-0433">Leucine-rich repeat</keyword>
<dbReference type="EMBL" id="JACEIK010003882">
    <property type="protein sequence ID" value="MCD9643420.1"/>
    <property type="molecule type" value="Genomic_DNA"/>
</dbReference>
<dbReference type="Proteomes" id="UP000823775">
    <property type="component" value="Unassembled WGS sequence"/>
</dbReference>
<dbReference type="InterPro" id="IPR038005">
    <property type="entry name" value="RX-like_CC"/>
</dbReference>
<evidence type="ECO:0000256" key="4">
    <source>
        <dbReference type="ARBA" id="ARBA00022741"/>
    </source>
</evidence>
<proteinExistence type="inferred from homology"/>
<dbReference type="PANTHER" id="PTHR19338:SF73">
    <property type="entry name" value="DISEASE RESISTANCE PROTEIN RGA2-LIKE"/>
    <property type="match status" value="1"/>
</dbReference>
<comment type="similarity">
    <text evidence="1">Belongs to the disease resistance NB-LRR family.</text>
</comment>
<reference evidence="8 9" key="1">
    <citation type="journal article" date="2021" name="BMC Genomics">
        <title>Datura genome reveals duplications of psychoactive alkaloid biosynthetic genes and high mutation rate following tissue culture.</title>
        <authorList>
            <person name="Rajewski A."/>
            <person name="Carter-House D."/>
            <person name="Stajich J."/>
            <person name="Litt A."/>
        </authorList>
    </citation>
    <scope>NUCLEOTIDE SEQUENCE [LARGE SCALE GENOMIC DNA]</scope>
    <source>
        <strain evidence="8">AR-01</strain>
    </source>
</reference>
<dbReference type="SUPFAM" id="SSF52540">
    <property type="entry name" value="P-loop containing nucleoside triphosphate hydrolases"/>
    <property type="match status" value="1"/>
</dbReference>
<evidence type="ECO:0000256" key="2">
    <source>
        <dbReference type="ARBA" id="ARBA00022614"/>
    </source>
</evidence>
<evidence type="ECO:0000313" key="9">
    <source>
        <dbReference type="Proteomes" id="UP000823775"/>
    </source>
</evidence>
<evidence type="ECO:0000259" key="7">
    <source>
        <dbReference type="Pfam" id="PF00931"/>
    </source>
</evidence>
<dbReference type="PANTHER" id="PTHR19338">
    <property type="entry name" value="TRANSLOCASE OF INNER MITOCHONDRIAL MEMBRANE 13 HOMOLOG"/>
    <property type="match status" value="1"/>
</dbReference>
<feature type="domain" description="NB-ARC" evidence="7">
    <location>
        <begin position="301"/>
        <end position="351"/>
    </location>
</feature>
<dbReference type="InterPro" id="IPR027417">
    <property type="entry name" value="P-loop_NTPase"/>
</dbReference>
<dbReference type="InterPro" id="IPR002182">
    <property type="entry name" value="NB-ARC"/>
</dbReference>